<proteinExistence type="predicted"/>
<comment type="caution">
    <text evidence="2">The sequence shown here is derived from an EMBL/GenBank/DDBJ whole genome shotgun (WGS) entry which is preliminary data.</text>
</comment>
<dbReference type="InterPro" id="IPR011234">
    <property type="entry name" value="Fumarylacetoacetase-like_C"/>
</dbReference>
<dbReference type="Proteomes" id="UP000318815">
    <property type="component" value="Unassembled WGS sequence"/>
</dbReference>
<sequence length="335" mass="37174">MKLVSYLRDEADHLAILIGDKLYNTQDLHPNLPGNMQMFLLSWEEVIDLAIEIDAQLKAGKHIGSATPIPYDSVEILAPVPAPTSCRDGYAFRQHVAAARRNRRVDMIPEFDQYPIFYFTNHNAIQGPGDVLCMPDHFDKLDFELEAAIVICKFGRNIPAAEADNYIGGFMIMNDMSARTLQMEEMKLNLGPAKGKDFSTVIGPMLVTPDELEHLLIPAKPGHTGNNYNLKMTCRVNGVQVSEGNMGDMDWTFAEIIERCAYGANIYPGDVIGSGTVGTGCFLELNGTGKRENPDYQEQWLQPGDVVEMDIDGLGTLKNTIVAEETDFSILQLKK</sequence>
<feature type="domain" description="Fumarylacetoacetase-like C-terminal" evidence="1">
    <location>
        <begin position="87"/>
        <end position="322"/>
    </location>
</feature>
<name>A0A5C6LY60_9BACT</name>
<reference evidence="2 3" key="1">
    <citation type="submission" date="2019-08" db="EMBL/GenBank/DDBJ databases">
        <title>Whole genome sequencing of chitin degrading bacteria Chitinophaga pinensis YS16.</title>
        <authorList>
            <person name="Singh R.P."/>
            <person name="Manchanda G."/>
            <person name="Maurya I.K."/>
            <person name="Joshi N.K."/>
            <person name="Srivastava A.K."/>
        </authorList>
    </citation>
    <scope>NUCLEOTIDE SEQUENCE [LARGE SCALE GENOMIC DNA]</scope>
    <source>
        <strain evidence="2 3">YS-16</strain>
    </source>
</reference>
<dbReference type="PANTHER" id="PTHR43211:SF1">
    <property type="entry name" value="BLL6422 PROTEIN"/>
    <property type="match status" value="1"/>
</dbReference>
<dbReference type="InterPro" id="IPR036663">
    <property type="entry name" value="Fumarylacetoacetase_C_sf"/>
</dbReference>
<dbReference type="AlphaFoldDB" id="A0A5C6LY60"/>
<accession>A0A5C6LY60</accession>
<keyword evidence="2" id="KW-0378">Hydrolase</keyword>
<evidence type="ECO:0000259" key="1">
    <source>
        <dbReference type="Pfam" id="PF01557"/>
    </source>
</evidence>
<dbReference type="EMBL" id="VOHS01000003">
    <property type="protein sequence ID" value="TWW01724.1"/>
    <property type="molecule type" value="Genomic_DNA"/>
</dbReference>
<gene>
    <name evidence="2" type="ORF">FEF09_03950</name>
</gene>
<dbReference type="Pfam" id="PF01557">
    <property type="entry name" value="FAA_hydrolase"/>
    <property type="match status" value="1"/>
</dbReference>
<keyword evidence="3" id="KW-1185">Reference proteome</keyword>
<evidence type="ECO:0000313" key="2">
    <source>
        <dbReference type="EMBL" id="TWW01724.1"/>
    </source>
</evidence>
<dbReference type="GO" id="GO:0016787">
    <property type="term" value="F:hydrolase activity"/>
    <property type="evidence" value="ECO:0007669"/>
    <property type="project" value="UniProtKB-KW"/>
</dbReference>
<dbReference type="OrthoDB" id="3766879at2"/>
<dbReference type="RefSeq" id="WP_146303903.1">
    <property type="nucleotide sequence ID" value="NZ_VOHS01000003.1"/>
</dbReference>
<dbReference type="SUPFAM" id="SSF56529">
    <property type="entry name" value="FAH"/>
    <property type="match status" value="1"/>
</dbReference>
<dbReference type="Gene3D" id="3.90.850.10">
    <property type="entry name" value="Fumarylacetoacetase-like, C-terminal domain"/>
    <property type="match status" value="1"/>
</dbReference>
<organism evidence="2 3">
    <name type="scientific">Chitinophaga pinensis</name>
    <dbReference type="NCBI Taxonomy" id="79329"/>
    <lineage>
        <taxon>Bacteria</taxon>
        <taxon>Pseudomonadati</taxon>
        <taxon>Bacteroidota</taxon>
        <taxon>Chitinophagia</taxon>
        <taxon>Chitinophagales</taxon>
        <taxon>Chitinophagaceae</taxon>
        <taxon>Chitinophaga</taxon>
    </lineage>
</organism>
<protein>
    <submittedName>
        <fullName evidence="2">Fumarylacetoacetate hydrolase family protein</fullName>
    </submittedName>
</protein>
<dbReference type="PANTHER" id="PTHR43211">
    <property type="entry name" value="FUMARYLACETOACETATE HYDROLASE"/>
    <property type="match status" value="1"/>
</dbReference>
<evidence type="ECO:0000313" key="3">
    <source>
        <dbReference type="Proteomes" id="UP000318815"/>
    </source>
</evidence>